<gene>
    <name evidence="2" type="ORF">PHMEG_00010922</name>
</gene>
<evidence type="ECO:0000313" key="3">
    <source>
        <dbReference type="Proteomes" id="UP000198211"/>
    </source>
</evidence>
<protein>
    <submittedName>
        <fullName evidence="2">Uncharacterized protein</fullName>
    </submittedName>
</protein>
<name>A0A225WE63_9STRA</name>
<feature type="region of interest" description="Disordered" evidence="1">
    <location>
        <begin position="39"/>
        <end position="60"/>
    </location>
</feature>
<dbReference type="AlphaFoldDB" id="A0A225WE63"/>
<proteinExistence type="predicted"/>
<organism evidence="2 3">
    <name type="scientific">Phytophthora megakarya</name>
    <dbReference type="NCBI Taxonomy" id="4795"/>
    <lineage>
        <taxon>Eukaryota</taxon>
        <taxon>Sar</taxon>
        <taxon>Stramenopiles</taxon>
        <taxon>Oomycota</taxon>
        <taxon>Peronosporomycetes</taxon>
        <taxon>Peronosporales</taxon>
        <taxon>Peronosporaceae</taxon>
        <taxon>Phytophthora</taxon>
    </lineage>
</organism>
<sequence>MNLVPQVVQTVTKTLWCMLNSSSKAPEFKLSSSWKFGPKPPEMNAGKVNDDVRNPTNCNNSVNAADKVTCEA</sequence>
<reference evidence="3" key="1">
    <citation type="submission" date="2017-03" db="EMBL/GenBank/DDBJ databases">
        <title>Phytopthora megakarya and P. palmivora, two closely related causual agents of cacao black pod achieved similar genome size and gene model numbers by different mechanisms.</title>
        <authorList>
            <person name="Ali S."/>
            <person name="Shao J."/>
            <person name="Larry D.J."/>
            <person name="Kronmiller B."/>
            <person name="Shen D."/>
            <person name="Strem M.D."/>
            <person name="Melnick R.L."/>
            <person name="Guiltinan M.J."/>
            <person name="Tyler B.M."/>
            <person name="Meinhardt L.W."/>
            <person name="Bailey B.A."/>
        </authorList>
    </citation>
    <scope>NUCLEOTIDE SEQUENCE [LARGE SCALE GENOMIC DNA]</scope>
    <source>
        <strain evidence="3">zdho120</strain>
    </source>
</reference>
<comment type="caution">
    <text evidence="2">The sequence shown here is derived from an EMBL/GenBank/DDBJ whole genome shotgun (WGS) entry which is preliminary data.</text>
</comment>
<keyword evidence="3" id="KW-1185">Reference proteome</keyword>
<evidence type="ECO:0000313" key="2">
    <source>
        <dbReference type="EMBL" id="OWZ15429.1"/>
    </source>
</evidence>
<accession>A0A225WE63</accession>
<evidence type="ECO:0000256" key="1">
    <source>
        <dbReference type="SAM" id="MobiDB-lite"/>
    </source>
</evidence>
<dbReference type="EMBL" id="NBNE01001124">
    <property type="protein sequence ID" value="OWZ15429.1"/>
    <property type="molecule type" value="Genomic_DNA"/>
</dbReference>
<dbReference type="Proteomes" id="UP000198211">
    <property type="component" value="Unassembled WGS sequence"/>
</dbReference>